<feature type="non-terminal residue" evidence="12">
    <location>
        <position position="1917"/>
    </location>
</feature>
<dbReference type="InterPro" id="IPR013320">
    <property type="entry name" value="ConA-like_dom_sf"/>
</dbReference>
<feature type="non-terminal residue" evidence="12">
    <location>
        <position position="1"/>
    </location>
</feature>
<dbReference type="GO" id="GO:0030686">
    <property type="term" value="C:90S preribosome"/>
    <property type="evidence" value="ECO:0007669"/>
    <property type="project" value="TreeGrafter"/>
</dbReference>
<evidence type="ECO:0000313" key="12">
    <source>
        <dbReference type="EMBL" id="KAG2467221.1"/>
    </source>
</evidence>
<dbReference type="SUPFAM" id="SSF49899">
    <property type="entry name" value="Concanavalin A-like lectins/glucanases"/>
    <property type="match status" value="1"/>
</dbReference>
<dbReference type="Gene3D" id="2.60.120.200">
    <property type="match status" value="1"/>
</dbReference>
<evidence type="ECO:0000259" key="11">
    <source>
        <dbReference type="SMART" id="SM01036"/>
    </source>
</evidence>
<dbReference type="PANTHER" id="PTHR13457:SF1">
    <property type="entry name" value="HEAT REPEAT-CONTAINING PROTEIN 1"/>
    <property type="match status" value="1"/>
</dbReference>
<evidence type="ECO:0000256" key="1">
    <source>
        <dbReference type="ARBA" id="ARBA00004604"/>
    </source>
</evidence>
<dbReference type="GO" id="GO:0045943">
    <property type="term" value="P:positive regulation of transcription by RNA polymerase I"/>
    <property type="evidence" value="ECO:0007669"/>
    <property type="project" value="TreeGrafter"/>
</dbReference>
<evidence type="ECO:0000313" key="13">
    <source>
        <dbReference type="Proteomes" id="UP000886611"/>
    </source>
</evidence>
<accession>A0A8X8BUX4</accession>
<dbReference type="EMBL" id="JAATIS010000859">
    <property type="protein sequence ID" value="KAG2467221.1"/>
    <property type="molecule type" value="Genomic_DNA"/>
</dbReference>
<dbReference type="SUPFAM" id="SSF48371">
    <property type="entry name" value="ARM repeat"/>
    <property type="match status" value="2"/>
</dbReference>
<dbReference type="Pfam" id="PF23243">
    <property type="entry name" value="HEAT_HEATR1"/>
    <property type="match status" value="1"/>
</dbReference>
<sequence>VFPNGLPDEYSLVSTFRLRRTTKKDRWYLWQIADQNGSPQIFFVFKFEFQIAIVIDGNKRVVELAVRGLLKNTLYYTFKSRDLHTLFDRQWHKLSFSFQSKIVSLYMDCKLIERRLIDEKDAIDSAGRMLITTRVEDGRPIDIELQKLTVYCDPLMPELEACCEIPNTLSDTISFEEIKRFIREEVLRVFTGDTKINDKMTSLAHQLKRLALPQNDSTLLCRKEIASLLFYPKQAASIDRDTFYALGCTGLEELIGIENAFEQFEETLFSQASKSLERSVQSKEVNKQLDEQISLFLTLLSPYFMLKPAHKCLEWLINRFHIHLYNQDSLIACALPYHETKVFVRVIQLLTLSDPTSKWNWLEPSQAYSGHTGSNSQLRVLFSFYASTIVPALDASEKITDTVIAKLLPYIQKGLKSSHEDYKAATYMIICQLAIKVVMEGTLVNNLVVQISKSLKKLPVLLKEGIGCLIVLLQNQKTDRVDTKSCFLLCSVPDLVSTLQSISESYDSTSLLSYLLPNIIRFVISGEETIPQDDSSEDVTFSDILDSILHNLTLENDLDHLIAKYSKALDSVLEGYLKDIDGKKEQELFHHFISLSMSTGKYKEGFDQSFLKEAVLSRLEDETPEVVMTALNALEMYVEHLGPQTTVSSLLSLFGRVDLARKGQWLPVFKEAVRILDSDELLKENEDSRNQAAVELLPYLIITSPHMESAEQQFSSYLSKTKLLGEHPLVKGWSKALEDVFSKYNSISVVGAASITMITTFAKNLSLMKESSKLKMLDDLIQLSEKQSGLQGRAAFYVFMYIIVQGIQALNGNDHLERASKVFGLIELHLRKLFASEDFLECPMSVMPHSSGSSFPPGEILHDYLVKIKIGEHVEQESCILLTSLLGFFVSTLKSPKSFFKGMIWLNPEKNDPESCSYMRLLIGIFDVVISGASQGEGAFAFRNLMKLLLKAIGALFEEDLVCQKPKSHQKKLATALNELLKCISSPDCPSYVARALLKLLNEVNSEAILSALLPALERLLLNSSQQLLKDEVTVLQLILGKYNKHSSPLLIKNDKSLELFIKAMNATAKVYQGFPKFQTVALEQITKEFFASLPEERIQQRLLGVMFDLLVDCKDPQCVQTVNSVFKAITVDAELIANELYVLEKPKTTTVQQTRRQKMQQQRCSEHCSPEEEDLEYTKQLVLSCLTNICQKLSPEGGRVDKGDGREIKVKLEGGNLGANDTALPENSGNIENVVNNIINVFVDALPHVPEHRRLPILSHLLSTVGPERFLWVLLLLLFKQHVTKTVSSATNEEKDAALERDVEFWISLCSDFQVQEQLISVIKILQYLPSLPDDKEEGNGKTRNTKKKSDLGETVTMLFNTEEYSGKELRHYKFLTVSFVAKLLASSSFIGKVADIGESLQDTLQRLEQSLLEEILRYINSVAASVEKNSDKPTAKFWRALLNKSYDVLDKVNSLLPNNAFIPVIKGLMGNQLPSVRRKAMDLLNNKLQHRVQWQDEQVIHLLELSEDLLLIAQRKQHMEEEQAINRQTALYSLKLLCRCFGAEHQQHFVPVLRSVVDLVMSREEEKNVLGSALLCIAEVTSVVKALAIPELPRLMPAVIKSLKDRKELLSNEIYLLSMVTTLQKVSEALPHFISPYLMDIILLSHIGPLMEIFQDHIKYMQSEQLKSSQSELTNFFLKALDFRSDHSELFDWCKTEGAPKDRLLTFCRLADRIADKLKGLFLLFAGHLVKPFSNLLNQTNLSKTDEPFFDSEDNTEKSCLMLHYILDCLHKIFLYDTRKFVSKERAEFLMMPLIDQLENMLGGEESFQTRVTEHLIPCVAQFSVAVGDDAQWKQLNYQILLKTRHSLPKIRFAALIMLMELAGKLRENYMVLLPETIPFLAELMEDECEEVEQQCHKVIQQLEVILGEPLQSYF</sequence>
<dbReference type="GO" id="GO:0034455">
    <property type="term" value="C:t-UTP complex"/>
    <property type="evidence" value="ECO:0007669"/>
    <property type="project" value="TreeGrafter"/>
</dbReference>
<name>A0A8X8BUX4_POLSE</name>
<evidence type="ECO:0000256" key="6">
    <source>
        <dbReference type="ARBA" id="ARBA00022737"/>
    </source>
</evidence>
<dbReference type="GO" id="GO:0030515">
    <property type="term" value="F:snoRNA binding"/>
    <property type="evidence" value="ECO:0007669"/>
    <property type="project" value="TreeGrafter"/>
</dbReference>
<keyword evidence="4 9" id="KW-0698">rRNA processing</keyword>
<dbReference type="InterPro" id="IPR012954">
    <property type="entry name" value="BP28_C_dom"/>
</dbReference>
<dbReference type="SMART" id="SM00210">
    <property type="entry name" value="TSPN"/>
    <property type="match status" value="1"/>
</dbReference>
<dbReference type="PANTHER" id="PTHR13457">
    <property type="entry name" value="BAP28"/>
    <property type="match status" value="1"/>
</dbReference>
<organism evidence="12 13">
    <name type="scientific">Polypterus senegalus</name>
    <name type="common">Senegal bichir</name>
    <dbReference type="NCBI Taxonomy" id="55291"/>
    <lineage>
        <taxon>Eukaryota</taxon>
        <taxon>Metazoa</taxon>
        <taxon>Chordata</taxon>
        <taxon>Craniata</taxon>
        <taxon>Vertebrata</taxon>
        <taxon>Euteleostomi</taxon>
        <taxon>Actinopterygii</taxon>
        <taxon>Polypteriformes</taxon>
        <taxon>Polypteridae</taxon>
        <taxon>Polypterus</taxon>
    </lineage>
</organism>
<dbReference type="InterPro" id="IPR056473">
    <property type="entry name" value="HEAT_Utp10/HEAT1"/>
</dbReference>
<comment type="caution">
    <text evidence="12">The sequence shown here is derived from an EMBL/GenBank/DDBJ whole genome shotgun (WGS) entry which is preliminary data.</text>
</comment>
<evidence type="ECO:0000256" key="7">
    <source>
        <dbReference type="ARBA" id="ARBA00023242"/>
    </source>
</evidence>
<evidence type="ECO:0000259" key="10">
    <source>
        <dbReference type="SMART" id="SM00210"/>
    </source>
</evidence>
<dbReference type="Gene3D" id="1.25.10.10">
    <property type="entry name" value="Leucine-rich Repeat Variant"/>
    <property type="match status" value="1"/>
</dbReference>
<comment type="function">
    <text evidence="9">Involved in nucleolar processing of pre-18S ribosomal RNA.</text>
</comment>
<evidence type="ECO:0000256" key="4">
    <source>
        <dbReference type="ARBA" id="ARBA00022552"/>
    </source>
</evidence>
<keyword evidence="8 9" id="KW-0687">Ribonucleoprotein</keyword>
<keyword evidence="13" id="KW-1185">Reference proteome</keyword>
<dbReference type="InterPro" id="IPR040191">
    <property type="entry name" value="UTP10"/>
</dbReference>
<dbReference type="InterPro" id="IPR048287">
    <property type="entry name" value="TSPN-like_N"/>
</dbReference>
<evidence type="ECO:0000256" key="9">
    <source>
        <dbReference type="RuleBase" id="RU367065"/>
    </source>
</evidence>
<evidence type="ECO:0000256" key="2">
    <source>
        <dbReference type="ARBA" id="ARBA00010559"/>
    </source>
</evidence>
<dbReference type="SMART" id="SM01036">
    <property type="entry name" value="BP28CT"/>
    <property type="match status" value="1"/>
</dbReference>
<dbReference type="InterPro" id="IPR022125">
    <property type="entry name" value="U3snoRNP10_N"/>
</dbReference>
<evidence type="ECO:0000256" key="5">
    <source>
        <dbReference type="ARBA" id="ARBA00022729"/>
    </source>
</evidence>
<proteinExistence type="inferred from homology"/>
<keyword evidence="7 9" id="KW-0539">Nucleus</keyword>
<dbReference type="GO" id="GO:0032040">
    <property type="term" value="C:small-subunit processome"/>
    <property type="evidence" value="ECO:0007669"/>
    <property type="project" value="TreeGrafter"/>
</dbReference>
<evidence type="ECO:0000256" key="3">
    <source>
        <dbReference type="ARBA" id="ARBA00022517"/>
    </source>
</evidence>
<keyword evidence="6" id="KW-0677">Repeat</keyword>
<keyword evidence="5" id="KW-0732">Signal</keyword>
<dbReference type="InterPro" id="IPR016024">
    <property type="entry name" value="ARM-type_fold"/>
</dbReference>
<comment type="similarity">
    <text evidence="2 9">Belongs to the HEATR1/UTP10 family.</text>
</comment>
<comment type="subcellular location">
    <subcellularLocation>
        <location evidence="1 9">Nucleus</location>
        <location evidence="1 9">Nucleolus</location>
    </subcellularLocation>
</comment>
<feature type="domain" description="BP28 C-terminal" evidence="11">
    <location>
        <begin position="1665"/>
        <end position="1783"/>
    </location>
</feature>
<dbReference type="InterPro" id="IPR011989">
    <property type="entry name" value="ARM-like"/>
</dbReference>
<protein>
    <recommendedName>
        <fullName evidence="9">HEAT repeat-containing protein 1</fullName>
    </recommendedName>
</protein>
<keyword evidence="3 9" id="KW-0690">Ribosome biogenesis</keyword>
<feature type="domain" description="Thrombospondin-like N-terminal" evidence="10">
    <location>
        <begin position="1"/>
        <end position="154"/>
    </location>
</feature>
<dbReference type="GO" id="GO:0000462">
    <property type="term" value="P:maturation of SSU-rRNA from tricistronic rRNA transcript (SSU-rRNA, 5.8S rRNA, LSU-rRNA)"/>
    <property type="evidence" value="ECO:0007669"/>
    <property type="project" value="TreeGrafter"/>
</dbReference>
<evidence type="ECO:0000256" key="8">
    <source>
        <dbReference type="ARBA" id="ARBA00023274"/>
    </source>
</evidence>
<dbReference type="Pfam" id="PF12397">
    <property type="entry name" value="U3snoRNP10"/>
    <property type="match status" value="1"/>
</dbReference>
<reference evidence="12 13" key="1">
    <citation type="journal article" date="2021" name="Cell">
        <title>Tracing the genetic footprints of vertebrate landing in non-teleost ray-finned fishes.</title>
        <authorList>
            <person name="Bi X."/>
            <person name="Wang K."/>
            <person name="Yang L."/>
            <person name="Pan H."/>
            <person name="Jiang H."/>
            <person name="Wei Q."/>
            <person name="Fang M."/>
            <person name="Yu H."/>
            <person name="Zhu C."/>
            <person name="Cai Y."/>
            <person name="He Y."/>
            <person name="Gan X."/>
            <person name="Zeng H."/>
            <person name="Yu D."/>
            <person name="Zhu Y."/>
            <person name="Jiang H."/>
            <person name="Qiu Q."/>
            <person name="Yang H."/>
            <person name="Zhang Y.E."/>
            <person name="Wang W."/>
            <person name="Zhu M."/>
            <person name="He S."/>
            <person name="Zhang G."/>
        </authorList>
    </citation>
    <scope>NUCLEOTIDE SEQUENCE [LARGE SCALE GENOMIC DNA]</scope>
    <source>
        <strain evidence="12">Bchr_013</strain>
    </source>
</reference>
<gene>
    <name evidence="12" type="primary">Heatr1</name>
    <name evidence="12" type="ORF">GTO96_0010088</name>
</gene>
<dbReference type="Proteomes" id="UP000886611">
    <property type="component" value="Unassembled WGS sequence"/>
</dbReference>
<dbReference type="Pfam" id="PF08146">
    <property type="entry name" value="BP28CT"/>
    <property type="match status" value="1"/>
</dbReference>